<name>A0AAP0QWN4_9ROSI</name>
<organism evidence="1 2">
    <name type="scientific">Citrus x changshan-huyou</name>
    <dbReference type="NCBI Taxonomy" id="2935761"/>
    <lineage>
        <taxon>Eukaryota</taxon>
        <taxon>Viridiplantae</taxon>
        <taxon>Streptophyta</taxon>
        <taxon>Embryophyta</taxon>
        <taxon>Tracheophyta</taxon>
        <taxon>Spermatophyta</taxon>
        <taxon>Magnoliopsida</taxon>
        <taxon>eudicotyledons</taxon>
        <taxon>Gunneridae</taxon>
        <taxon>Pentapetalae</taxon>
        <taxon>rosids</taxon>
        <taxon>malvids</taxon>
        <taxon>Sapindales</taxon>
        <taxon>Rutaceae</taxon>
        <taxon>Aurantioideae</taxon>
        <taxon>Citrus</taxon>
    </lineage>
</organism>
<dbReference type="Proteomes" id="UP001428341">
    <property type="component" value="Unassembled WGS sequence"/>
</dbReference>
<protein>
    <submittedName>
        <fullName evidence="1">Uncharacterized protein</fullName>
    </submittedName>
</protein>
<evidence type="ECO:0000313" key="2">
    <source>
        <dbReference type="Proteomes" id="UP001428341"/>
    </source>
</evidence>
<comment type="caution">
    <text evidence="1">The sequence shown here is derived from an EMBL/GenBank/DDBJ whole genome shotgun (WGS) entry which is preliminary data.</text>
</comment>
<dbReference type="EMBL" id="JBCGBO010000002">
    <property type="protein sequence ID" value="KAK9220736.1"/>
    <property type="molecule type" value="Genomic_DNA"/>
</dbReference>
<keyword evidence="2" id="KW-1185">Reference proteome</keyword>
<evidence type="ECO:0000313" key="1">
    <source>
        <dbReference type="EMBL" id="KAK9220736.1"/>
    </source>
</evidence>
<sequence>MALEPHDDQAGRWRAVQSILVEVRDTAVTKEEAVHLIKEQLGLHDSVRSLLLQLSGKEIGVDDVKEQLLAALGLTSFRQDEAPVDEEAINSLLSERLRPAQVTKRTFQIKKAMGFQDTVQEVVEEVERGNMSVLIAVNRLRGLIMRNN</sequence>
<reference evidence="1 2" key="1">
    <citation type="submission" date="2024-05" db="EMBL/GenBank/DDBJ databases">
        <title>Haplotype-resolved chromosome-level genome assembly of Huyou (Citrus changshanensis).</title>
        <authorList>
            <person name="Miao C."/>
            <person name="Chen W."/>
            <person name="Wu Y."/>
            <person name="Wang L."/>
            <person name="Zhao S."/>
            <person name="Grierson D."/>
            <person name="Xu C."/>
            <person name="Chen K."/>
        </authorList>
    </citation>
    <scope>NUCLEOTIDE SEQUENCE [LARGE SCALE GENOMIC DNA]</scope>
    <source>
        <strain evidence="1">01-14</strain>
        <tissue evidence="1">Leaf</tissue>
    </source>
</reference>
<gene>
    <name evidence="1" type="ORF">WN944_009159</name>
</gene>
<dbReference type="AlphaFoldDB" id="A0AAP0QWN4"/>
<proteinExistence type="predicted"/>
<accession>A0AAP0QWN4</accession>